<dbReference type="eggNOG" id="ENOG502RHPM">
    <property type="taxonomic scope" value="Eukaryota"/>
</dbReference>
<name>Q54E30_DICDI</name>
<dbReference type="KEGG" id="ddi:DDB_G0291828"/>
<proteinExistence type="predicted"/>
<dbReference type="SMR" id="Q54E30"/>
<dbReference type="OMA" id="DKFQIFP"/>
<gene>
    <name evidence="1" type="ORF">DDB_G0291828</name>
</gene>
<accession>Q54E30</accession>
<dbReference type="dictyBase" id="DDB_G0291828"/>
<dbReference type="AlphaFoldDB" id="Q54E30"/>
<organism evidence="1 2">
    <name type="scientific">Dictyostelium discoideum</name>
    <name type="common">Social amoeba</name>
    <dbReference type="NCBI Taxonomy" id="44689"/>
    <lineage>
        <taxon>Eukaryota</taxon>
        <taxon>Amoebozoa</taxon>
        <taxon>Evosea</taxon>
        <taxon>Eumycetozoa</taxon>
        <taxon>Dictyostelia</taxon>
        <taxon>Dictyosteliales</taxon>
        <taxon>Dictyosteliaceae</taxon>
        <taxon>Dictyostelium</taxon>
    </lineage>
</organism>
<reference evidence="1 2" key="1">
    <citation type="journal article" date="2005" name="Nature">
        <title>The genome of the social amoeba Dictyostelium discoideum.</title>
        <authorList>
            <consortium name="The Dictyostelium discoideum Sequencing Consortium"/>
            <person name="Eichinger L."/>
            <person name="Pachebat J.A."/>
            <person name="Glockner G."/>
            <person name="Rajandream M.A."/>
            <person name="Sucgang R."/>
            <person name="Berriman M."/>
            <person name="Song J."/>
            <person name="Olsen R."/>
            <person name="Szafranski K."/>
            <person name="Xu Q."/>
            <person name="Tunggal B."/>
            <person name="Kummerfeld S."/>
            <person name="Madera M."/>
            <person name="Konfortov B.A."/>
            <person name="Rivero F."/>
            <person name="Bankier A.T."/>
            <person name="Lehmann R."/>
            <person name="Hamlin N."/>
            <person name="Davies R."/>
            <person name="Gaudet P."/>
            <person name="Fey P."/>
            <person name="Pilcher K."/>
            <person name="Chen G."/>
            <person name="Saunders D."/>
            <person name="Sodergren E."/>
            <person name="Davis P."/>
            <person name="Kerhornou A."/>
            <person name="Nie X."/>
            <person name="Hall N."/>
            <person name="Anjard C."/>
            <person name="Hemphill L."/>
            <person name="Bason N."/>
            <person name="Farbrother P."/>
            <person name="Desany B."/>
            <person name="Just E."/>
            <person name="Morio T."/>
            <person name="Rost R."/>
            <person name="Churcher C."/>
            <person name="Cooper J."/>
            <person name="Haydock S."/>
            <person name="van Driessche N."/>
            <person name="Cronin A."/>
            <person name="Goodhead I."/>
            <person name="Muzny D."/>
            <person name="Mourier T."/>
            <person name="Pain A."/>
            <person name="Lu M."/>
            <person name="Harper D."/>
            <person name="Lindsay R."/>
            <person name="Hauser H."/>
            <person name="James K."/>
            <person name="Quiles M."/>
            <person name="Madan Babu M."/>
            <person name="Saito T."/>
            <person name="Buchrieser C."/>
            <person name="Wardroper A."/>
            <person name="Felder M."/>
            <person name="Thangavelu M."/>
            <person name="Johnson D."/>
            <person name="Knights A."/>
            <person name="Loulseged H."/>
            <person name="Mungall K."/>
            <person name="Oliver K."/>
            <person name="Price C."/>
            <person name="Quail M.A."/>
            <person name="Urushihara H."/>
            <person name="Hernandez J."/>
            <person name="Rabbinowitsch E."/>
            <person name="Steffen D."/>
            <person name="Sanders M."/>
            <person name="Ma J."/>
            <person name="Kohara Y."/>
            <person name="Sharp S."/>
            <person name="Simmonds M."/>
            <person name="Spiegler S."/>
            <person name="Tivey A."/>
            <person name="Sugano S."/>
            <person name="White B."/>
            <person name="Walker D."/>
            <person name="Woodward J."/>
            <person name="Winckler T."/>
            <person name="Tanaka Y."/>
            <person name="Shaulsky G."/>
            <person name="Schleicher M."/>
            <person name="Weinstock G."/>
            <person name="Rosenthal A."/>
            <person name="Cox E.C."/>
            <person name="Chisholm R.L."/>
            <person name="Gibbs R."/>
            <person name="Loomis W.F."/>
            <person name="Platzer M."/>
            <person name="Kay R.R."/>
            <person name="Williams J."/>
            <person name="Dear P.H."/>
            <person name="Noegel A.A."/>
            <person name="Barrell B."/>
            <person name="Kuspa A."/>
        </authorList>
    </citation>
    <scope>NUCLEOTIDE SEQUENCE [LARGE SCALE GENOMIC DNA]</scope>
    <source>
        <strain evidence="1 2">AX4</strain>
    </source>
</reference>
<dbReference type="InParanoid" id="Q54E30"/>
<dbReference type="Proteomes" id="UP000002195">
    <property type="component" value="Unassembled WGS sequence"/>
</dbReference>
<dbReference type="PaxDb" id="44689-DDB0184090"/>
<dbReference type="EMBL" id="AAFI02000185">
    <property type="protein sequence ID" value="EAL61535.1"/>
    <property type="molecule type" value="Genomic_DNA"/>
</dbReference>
<dbReference type="VEuPathDB" id="AmoebaDB:DDB_G0291828"/>
<dbReference type="RefSeq" id="XP_629957.1">
    <property type="nucleotide sequence ID" value="XM_629955.1"/>
</dbReference>
<dbReference type="GeneID" id="8628363"/>
<sequence length="314" mass="36491">MMNNLVKRLPNLVIKSNKSLNIYSVNKLNLNSTIINNNNNKFQQQQNFATLSKKKFGGIKDKKEDEEKIIKQEKERLFIEQSKISIDTLTFDHALQNIKEKFEKEHALSSRLIGTMFKKVKTLEELHQILKFFKYMKNPNPDYLRSSHILYIYYAFLRTSQIPLFAEMLIHSDKFQIFPKHNVLIKVLIQLFKLGGDNIQLANQLFSINSSRFPITTKFMDSFSKAAETSCLPQFLGLLKNYPTNLPLELGAKTIKILIRSTNDGANENTQEILDIIYRFTPESVFNQLDQTTKNELIKFESNANHSTNPNRFS</sequence>
<protein>
    <submittedName>
        <fullName evidence="1">Uncharacterized protein</fullName>
    </submittedName>
</protein>
<evidence type="ECO:0000313" key="1">
    <source>
        <dbReference type="EMBL" id="EAL61535.1"/>
    </source>
</evidence>
<comment type="caution">
    <text evidence="1">The sequence shown here is derived from an EMBL/GenBank/DDBJ whole genome shotgun (WGS) entry which is preliminary data.</text>
</comment>
<keyword evidence="2" id="KW-1185">Reference proteome</keyword>
<evidence type="ECO:0000313" key="2">
    <source>
        <dbReference type="Proteomes" id="UP000002195"/>
    </source>
</evidence>
<dbReference type="HOGENOM" id="CLU_886882_0_0_1"/>